<dbReference type="PANTHER" id="PTHR43046:SF14">
    <property type="entry name" value="MUTT_NUDIX FAMILY PROTEIN"/>
    <property type="match status" value="1"/>
</dbReference>
<evidence type="ECO:0000256" key="1">
    <source>
        <dbReference type="ARBA" id="ARBA00001946"/>
    </source>
</evidence>
<comment type="caution">
    <text evidence="7">The sequence shown here is derived from an EMBL/GenBank/DDBJ whole genome shotgun (WGS) entry which is preliminary data.</text>
</comment>
<dbReference type="Pfam" id="PF00293">
    <property type="entry name" value="NUDIX"/>
    <property type="match status" value="1"/>
</dbReference>
<dbReference type="EMBL" id="BAAAYK010000038">
    <property type="protein sequence ID" value="GAA3365981.1"/>
    <property type="molecule type" value="Genomic_DNA"/>
</dbReference>
<dbReference type="InterPro" id="IPR015797">
    <property type="entry name" value="NUDIX_hydrolase-like_dom_sf"/>
</dbReference>
<accession>A0ABP6S2A3</accession>
<dbReference type="SUPFAM" id="SSF55811">
    <property type="entry name" value="Nudix"/>
    <property type="match status" value="1"/>
</dbReference>
<proteinExistence type="inferred from homology"/>
<dbReference type="PRINTS" id="PR00502">
    <property type="entry name" value="NUDIXFAMILY"/>
</dbReference>
<feature type="compositionally biased region" description="Basic and acidic residues" evidence="5">
    <location>
        <begin position="47"/>
        <end position="58"/>
    </location>
</feature>
<evidence type="ECO:0000256" key="3">
    <source>
        <dbReference type="ARBA" id="ARBA00022801"/>
    </source>
</evidence>
<keyword evidence="3 4" id="KW-0378">Hydrolase</keyword>
<dbReference type="PROSITE" id="PS00893">
    <property type="entry name" value="NUDIX_BOX"/>
    <property type="match status" value="1"/>
</dbReference>
<evidence type="ECO:0000256" key="2">
    <source>
        <dbReference type="ARBA" id="ARBA00005582"/>
    </source>
</evidence>
<comment type="cofactor">
    <cofactor evidence="1">
        <name>Mg(2+)</name>
        <dbReference type="ChEBI" id="CHEBI:18420"/>
    </cofactor>
</comment>
<dbReference type="Proteomes" id="UP001500483">
    <property type="component" value="Unassembled WGS sequence"/>
</dbReference>
<dbReference type="CDD" id="cd02883">
    <property type="entry name" value="NUDIX_Hydrolase"/>
    <property type="match status" value="1"/>
</dbReference>
<keyword evidence="8" id="KW-1185">Reference proteome</keyword>
<dbReference type="InterPro" id="IPR000086">
    <property type="entry name" value="NUDIX_hydrolase_dom"/>
</dbReference>
<protein>
    <submittedName>
        <fullName evidence="7">NUDIX domain-containing protein</fullName>
    </submittedName>
</protein>
<evidence type="ECO:0000313" key="8">
    <source>
        <dbReference type="Proteomes" id="UP001500483"/>
    </source>
</evidence>
<sequence>MSVSITNGPLIRCVGAVVHDPRGRLLLVKRANEPGRGRWSVPGGKVEPGETDRSAVRRELSEETGLSVIVGRWLGRVLRPAPTGTFDIHDYACRADDVVLSPGDDAADAMWADAASFATLDAEHRLTDGLAATLRGWGQLPGPSARS</sequence>
<evidence type="ECO:0000259" key="6">
    <source>
        <dbReference type="PROSITE" id="PS51462"/>
    </source>
</evidence>
<evidence type="ECO:0000313" key="7">
    <source>
        <dbReference type="EMBL" id="GAA3365981.1"/>
    </source>
</evidence>
<evidence type="ECO:0000256" key="4">
    <source>
        <dbReference type="RuleBase" id="RU003476"/>
    </source>
</evidence>
<dbReference type="PROSITE" id="PS51462">
    <property type="entry name" value="NUDIX"/>
    <property type="match status" value="1"/>
</dbReference>
<dbReference type="Gene3D" id="3.90.79.10">
    <property type="entry name" value="Nucleoside Triphosphate Pyrophosphohydrolase"/>
    <property type="match status" value="1"/>
</dbReference>
<name>A0ABP6S2A3_9PSEU</name>
<gene>
    <name evidence="7" type="ORF">GCM10020366_68020</name>
</gene>
<feature type="domain" description="Nudix hydrolase" evidence="6">
    <location>
        <begin position="9"/>
        <end position="134"/>
    </location>
</feature>
<reference evidence="8" key="1">
    <citation type="journal article" date="2019" name="Int. J. Syst. Evol. Microbiol.">
        <title>The Global Catalogue of Microorganisms (GCM) 10K type strain sequencing project: providing services to taxonomists for standard genome sequencing and annotation.</title>
        <authorList>
            <consortium name="The Broad Institute Genomics Platform"/>
            <consortium name="The Broad Institute Genome Sequencing Center for Infectious Disease"/>
            <person name="Wu L."/>
            <person name="Ma J."/>
        </authorList>
    </citation>
    <scope>NUCLEOTIDE SEQUENCE [LARGE SCALE GENOMIC DNA]</scope>
    <source>
        <strain evidence="8">JCM 9687</strain>
    </source>
</reference>
<dbReference type="InterPro" id="IPR020476">
    <property type="entry name" value="Nudix_hydrolase"/>
</dbReference>
<comment type="similarity">
    <text evidence="2 4">Belongs to the Nudix hydrolase family.</text>
</comment>
<evidence type="ECO:0000256" key="5">
    <source>
        <dbReference type="SAM" id="MobiDB-lite"/>
    </source>
</evidence>
<dbReference type="PANTHER" id="PTHR43046">
    <property type="entry name" value="GDP-MANNOSE MANNOSYL HYDROLASE"/>
    <property type="match status" value="1"/>
</dbReference>
<organism evidence="7 8">
    <name type="scientific">Saccharopolyspora gregorii</name>
    <dbReference type="NCBI Taxonomy" id="33914"/>
    <lineage>
        <taxon>Bacteria</taxon>
        <taxon>Bacillati</taxon>
        <taxon>Actinomycetota</taxon>
        <taxon>Actinomycetes</taxon>
        <taxon>Pseudonocardiales</taxon>
        <taxon>Pseudonocardiaceae</taxon>
        <taxon>Saccharopolyspora</taxon>
    </lineage>
</organism>
<feature type="region of interest" description="Disordered" evidence="5">
    <location>
        <begin position="37"/>
        <end position="58"/>
    </location>
</feature>
<dbReference type="InterPro" id="IPR020084">
    <property type="entry name" value="NUDIX_hydrolase_CS"/>
</dbReference>